<evidence type="ECO:0000256" key="2">
    <source>
        <dbReference type="ARBA" id="ARBA00023125"/>
    </source>
</evidence>
<dbReference type="AlphaFoldDB" id="A0A4U1BRB2"/>
<gene>
    <name evidence="5" type="ORF">FCL42_06025</name>
</gene>
<dbReference type="GO" id="GO:0003677">
    <property type="term" value="F:DNA binding"/>
    <property type="evidence" value="ECO:0007669"/>
    <property type="project" value="UniProtKB-KW"/>
</dbReference>
<keyword evidence="1" id="KW-0805">Transcription regulation</keyword>
<reference evidence="5 6" key="1">
    <citation type="submission" date="2019-04" db="EMBL/GenBank/DDBJ databases">
        <authorList>
            <person name="Hwang J.C."/>
        </authorList>
    </citation>
    <scope>NUCLEOTIDE SEQUENCE [LARGE SCALE GENOMIC DNA]</scope>
    <source>
        <strain evidence="5 6">IMCC35002</strain>
    </source>
</reference>
<dbReference type="InterPro" id="IPR000792">
    <property type="entry name" value="Tscrpt_reg_LuxR_C"/>
</dbReference>
<dbReference type="RefSeq" id="WP_136862492.1">
    <property type="nucleotide sequence ID" value="NZ_SWCJ01000003.1"/>
</dbReference>
<dbReference type="SMART" id="SM00421">
    <property type="entry name" value="HTH_LUXR"/>
    <property type="match status" value="1"/>
</dbReference>
<protein>
    <recommendedName>
        <fullName evidence="4">HTH luxR-type domain-containing protein</fullName>
    </recommendedName>
</protein>
<dbReference type="PRINTS" id="PR00038">
    <property type="entry name" value="HTHLUXR"/>
</dbReference>
<dbReference type="SUPFAM" id="SSF46894">
    <property type="entry name" value="C-terminal effector domain of the bipartite response regulators"/>
    <property type="match status" value="1"/>
</dbReference>
<dbReference type="InterPro" id="IPR016032">
    <property type="entry name" value="Sig_transdc_resp-reg_C-effctor"/>
</dbReference>
<dbReference type="PANTHER" id="PTHR44688">
    <property type="entry name" value="DNA-BINDING TRANSCRIPTIONAL ACTIVATOR DEVR_DOSR"/>
    <property type="match status" value="1"/>
</dbReference>
<dbReference type="EMBL" id="SWCJ01000003">
    <property type="protein sequence ID" value="TKB56688.1"/>
    <property type="molecule type" value="Genomic_DNA"/>
</dbReference>
<name>A0A4U1BRB2_9GAMM</name>
<proteinExistence type="predicted"/>
<evidence type="ECO:0000256" key="3">
    <source>
        <dbReference type="ARBA" id="ARBA00023163"/>
    </source>
</evidence>
<dbReference type="InterPro" id="IPR036388">
    <property type="entry name" value="WH-like_DNA-bd_sf"/>
</dbReference>
<dbReference type="CDD" id="cd06170">
    <property type="entry name" value="LuxR_C_like"/>
    <property type="match status" value="1"/>
</dbReference>
<dbReference type="Proteomes" id="UP000305675">
    <property type="component" value="Unassembled WGS sequence"/>
</dbReference>
<keyword evidence="2" id="KW-0238">DNA-binding</keyword>
<evidence type="ECO:0000259" key="4">
    <source>
        <dbReference type="PROSITE" id="PS50043"/>
    </source>
</evidence>
<dbReference type="Pfam" id="PF00196">
    <property type="entry name" value="GerE"/>
    <property type="match status" value="1"/>
</dbReference>
<evidence type="ECO:0000313" key="6">
    <source>
        <dbReference type="Proteomes" id="UP000305675"/>
    </source>
</evidence>
<dbReference type="PROSITE" id="PS50043">
    <property type="entry name" value="HTH_LUXR_2"/>
    <property type="match status" value="1"/>
</dbReference>
<organism evidence="5 6">
    <name type="scientific">Ferrimonas aestuarii</name>
    <dbReference type="NCBI Taxonomy" id="2569539"/>
    <lineage>
        <taxon>Bacteria</taxon>
        <taxon>Pseudomonadati</taxon>
        <taxon>Pseudomonadota</taxon>
        <taxon>Gammaproteobacteria</taxon>
        <taxon>Alteromonadales</taxon>
        <taxon>Ferrimonadaceae</taxon>
        <taxon>Ferrimonas</taxon>
    </lineage>
</organism>
<evidence type="ECO:0000313" key="5">
    <source>
        <dbReference type="EMBL" id="TKB56688.1"/>
    </source>
</evidence>
<feature type="domain" description="HTH luxR-type" evidence="4">
    <location>
        <begin position="178"/>
        <end position="243"/>
    </location>
</feature>
<dbReference type="OrthoDB" id="6115007at2"/>
<keyword evidence="3" id="KW-0804">Transcription</keyword>
<evidence type="ECO:0000256" key="1">
    <source>
        <dbReference type="ARBA" id="ARBA00023015"/>
    </source>
</evidence>
<keyword evidence="6" id="KW-1185">Reference proteome</keyword>
<dbReference type="GO" id="GO:0006355">
    <property type="term" value="P:regulation of DNA-templated transcription"/>
    <property type="evidence" value="ECO:0007669"/>
    <property type="project" value="InterPro"/>
</dbReference>
<dbReference type="PANTHER" id="PTHR44688:SF16">
    <property type="entry name" value="DNA-BINDING TRANSCRIPTIONAL ACTIVATOR DEVR_DOSR"/>
    <property type="match status" value="1"/>
</dbReference>
<accession>A0A4U1BRB2</accession>
<sequence length="248" mass="28672">MLTRRIPSERFDTLMKQLRQFGFHSCYYTLFYRISPGQQIAPEFAELIDYDRCSPRVISKKHYLFSGDKRALQFQKVYLQRFAEYDKRFYPGDFFELAEYHSKCQGRVEKAIESGLKAHGIEHEYCLAIEDEFRKGLVGFFWLCSPNKELPQADGKLDTLLMQTHKQLVASHYEELNPWTDAQLLSPSSMTVLKLLADGVGSNEIAEQLHLSRRGVEYHIDGLKQKLGASNRIHLVAKALKLGVLSLY</sequence>
<comment type="caution">
    <text evidence="5">The sequence shown here is derived from an EMBL/GenBank/DDBJ whole genome shotgun (WGS) entry which is preliminary data.</text>
</comment>
<dbReference type="Gene3D" id="1.10.10.10">
    <property type="entry name" value="Winged helix-like DNA-binding domain superfamily/Winged helix DNA-binding domain"/>
    <property type="match status" value="1"/>
</dbReference>